<accession>A0ABY5DHM9</accession>
<dbReference type="PROSITE" id="PS01358">
    <property type="entry name" value="ZF_RANBP2_1"/>
    <property type="match status" value="1"/>
</dbReference>
<keyword evidence="7" id="KW-1185">Reference proteome</keyword>
<name>A0ABY5DHM9_9ACTN</name>
<keyword evidence="1" id="KW-0479">Metal-binding</keyword>
<evidence type="ECO:0000313" key="6">
    <source>
        <dbReference type="EMBL" id="USY22707.1"/>
    </source>
</evidence>
<organism evidence="6 7">
    <name type="scientific">Nocardiopsis exhalans</name>
    <dbReference type="NCBI Taxonomy" id="163604"/>
    <lineage>
        <taxon>Bacteria</taxon>
        <taxon>Bacillati</taxon>
        <taxon>Actinomycetota</taxon>
        <taxon>Actinomycetes</taxon>
        <taxon>Streptosporangiales</taxon>
        <taxon>Nocardiopsidaceae</taxon>
        <taxon>Nocardiopsis</taxon>
    </lineage>
</organism>
<dbReference type="InterPro" id="IPR001876">
    <property type="entry name" value="Znf_RanBP2"/>
</dbReference>
<feature type="region of interest" description="Disordered" evidence="4">
    <location>
        <begin position="51"/>
        <end position="120"/>
    </location>
</feature>
<proteinExistence type="predicted"/>
<dbReference type="EMBL" id="CP099837">
    <property type="protein sequence ID" value="USY22707.1"/>
    <property type="molecule type" value="Genomic_DNA"/>
</dbReference>
<dbReference type="Proteomes" id="UP001055940">
    <property type="component" value="Chromosome"/>
</dbReference>
<sequence length="318" mass="33548">MAEGNWQCGMCAAYNEPSKHVCMVCDTFRALGTRGAEPTSGDLLAPTQDMFGGLPEEPVAARPSEAEDDLPPVRVMEPPPARLGGERVPEPETVPAAEPERVSEGLTEPVVTEPVPRAEPEPAQGWWEWQTEAGTEPVPVPVATGPEVTEPLPTVSGPADTAHRLVGRWSLPRWPQGTARALALAAVGGVVLFLAWILPGSEEEATGPAEGEAQGRKCPERIAELVPGAGRGALVDAFETERHRIVLCANGAGELYYFGEFLDGNGEVMVVPAVRTDEGYVADAGQTRYEIGGGVVVITGGDGAEIARLPLEPVPDPE</sequence>
<keyword evidence="2" id="KW-0863">Zinc-finger</keyword>
<evidence type="ECO:0000313" key="7">
    <source>
        <dbReference type="Proteomes" id="UP001055940"/>
    </source>
</evidence>
<dbReference type="RefSeq" id="WP_254421465.1">
    <property type="nucleotide sequence ID" value="NZ_BAAAJB010000028.1"/>
</dbReference>
<dbReference type="SUPFAM" id="SSF90209">
    <property type="entry name" value="Ran binding protein zinc finger-like"/>
    <property type="match status" value="1"/>
</dbReference>
<reference evidence="6" key="1">
    <citation type="submission" date="2022-06" db="EMBL/GenBank/DDBJ databases">
        <authorList>
            <person name="Ping M."/>
        </authorList>
    </citation>
    <scope>NUCLEOTIDE SEQUENCE</scope>
    <source>
        <strain evidence="6">JCM11759T</strain>
    </source>
</reference>
<dbReference type="Gene3D" id="4.10.1060.10">
    <property type="entry name" value="Zinc finger, RanBP2-type"/>
    <property type="match status" value="1"/>
</dbReference>
<feature type="domain" description="RanBP2-type" evidence="5">
    <location>
        <begin position="2"/>
        <end position="31"/>
    </location>
</feature>
<keyword evidence="3" id="KW-0862">Zinc</keyword>
<evidence type="ECO:0000259" key="5">
    <source>
        <dbReference type="PROSITE" id="PS50199"/>
    </source>
</evidence>
<evidence type="ECO:0000256" key="3">
    <source>
        <dbReference type="ARBA" id="ARBA00022833"/>
    </source>
</evidence>
<dbReference type="PROSITE" id="PS50199">
    <property type="entry name" value="ZF_RANBP2_2"/>
    <property type="match status" value="1"/>
</dbReference>
<evidence type="ECO:0000256" key="2">
    <source>
        <dbReference type="ARBA" id="ARBA00022771"/>
    </source>
</evidence>
<protein>
    <recommendedName>
        <fullName evidence="5">RanBP2-type domain-containing protein</fullName>
    </recommendedName>
</protein>
<dbReference type="InterPro" id="IPR036443">
    <property type="entry name" value="Znf_RanBP2_sf"/>
</dbReference>
<evidence type="ECO:0000256" key="1">
    <source>
        <dbReference type="ARBA" id="ARBA00022723"/>
    </source>
</evidence>
<gene>
    <name evidence="6" type="ORF">NE857_14500</name>
</gene>
<evidence type="ECO:0000256" key="4">
    <source>
        <dbReference type="SAM" id="MobiDB-lite"/>
    </source>
</evidence>